<evidence type="ECO:0000256" key="2">
    <source>
        <dbReference type="ARBA" id="ARBA00022552"/>
    </source>
</evidence>
<protein>
    <submittedName>
        <fullName evidence="7">U3 small nucleolar RNA-associated protein 6</fullName>
    </submittedName>
</protein>
<dbReference type="InterPro" id="IPR011990">
    <property type="entry name" value="TPR-like_helical_dom_sf"/>
</dbReference>
<proteinExistence type="predicted"/>
<evidence type="ECO:0000256" key="1">
    <source>
        <dbReference type="ARBA" id="ARBA00004604"/>
    </source>
</evidence>
<keyword evidence="2" id="KW-0698">rRNA processing</keyword>
<organism evidence="7 8">
    <name type="scientific">Nesidiocoris tenuis</name>
    <dbReference type="NCBI Taxonomy" id="355587"/>
    <lineage>
        <taxon>Eukaryota</taxon>
        <taxon>Metazoa</taxon>
        <taxon>Ecdysozoa</taxon>
        <taxon>Arthropoda</taxon>
        <taxon>Hexapoda</taxon>
        <taxon>Insecta</taxon>
        <taxon>Pterygota</taxon>
        <taxon>Neoptera</taxon>
        <taxon>Paraneoptera</taxon>
        <taxon>Hemiptera</taxon>
        <taxon>Heteroptera</taxon>
        <taxon>Panheteroptera</taxon>
        <taxon>Cimicomorpha</taxon>
        <taxon>Miridae</taxon>
        <taxon>Dicyphina</taxon>
        <taxon>Nesidiocoris</taxon>
    </lineage>
</organism>
<dbReference type="EMBL" id="AP028916">
    <property type="protein sequence ID" value="BES97767.1"/>
    <property type="molecule type" value="Genomic_DNA"/>
</dbReference>
<sequence length="645" mass="75310">MTSITLQHIISSLTPRIRKVEQLKVFTDNELRSLKRKRSFYRRQLARPDLSHCDILEYTRYELDFLAVIREKKVDATLEEIKNYVTYSTANCIGKLIEILISRNPHDLECWLLNLKFCQKMRDSTALLKLFENLLKLHADKPFVFILASRCAKDDLRSLSKSRDYLFQGIRAHPGNVDLYREAFLLEFSLAKAKYEELLAESAKVKKEEEGEPKEPVNIDTNKLRENITLVYEAALAKADSAELMIEFYHHVRRAPFAEDMASTILTDLQRVFPHKELTWHTLAQTKFELLADPSNQEKFKKIIEEGIEVYKKAVEVLNTPEMWGMYLNCVIDIHNDDSLELPYFRKNCLIMAFMAAWSEKQLTDQHFYIWSELKEDLDKQMKLLKFGTKAFPTSIFLWSTMIMKRSHQRNEKAAWDMFKEALAHFRGERASLSLPLWKLMINLHVSSPKKVETLFEEGIKPNSGVGTELKPLYVEWAALKYGVVPRKLYHRIARTRPFSQALHEKMIQLENYHVKPDRQELTKCYDLLVQQFGSTNVQVWLDYMQFENGSPNYQANILKLKERALETLKPELINQFNSEMLFFTISWFGSPKTMNPMRRNFRKSGGRGHKRKVPINRTNCIYGSGYGGLGLDEAVKEQITCNGQ</sequence>
<evidence type="ECO:0000259" key="5">
    <source>
        <dbReference type="Pfam" id="PF08640"/>
    </source>
</evidence>
<reference evidence="7 8" key="1">
    <citation type="submission" date="2023-09" db="EMBL/GenBank/DDBJ databases">
        <title>Nesidiocoris tenuis whole genome shotgun sequence.</title>
        <authorList>
            <person name="Shibata T."/>
            <person name="Shimoda M."/>
            <person name="Kobayashi T."/>
            <person name="Uehara T."/>
        </authorList>
    </citation>
    <scope>NUCLEOTIDE SEQUENCE [LARGE SCALE GENOMIC DNA]</scope>
    <source>
        <strain evidence="7 8">Japan</strain>
    </source>
</reference>
<dbReference type="Pfam" id="PF08640">
    <property type="entry name" value="U3_assoc_6"/>
    <property type="match status" value="1"/>
</dbReference>
<dbReference type="Pfam" id="PF24892">
    <property type="entry name" value="UTP6_C"/>
    <property type="match status" value="1"/>
</dbReference>
<gene>
    <name evidence="7" type="ORF">NTJ_10581</name>
</gene>
<dbReference type="InterPro" id="IPR056907">
    <property type="entry name" value="UTP6_C"/>
</dbReference>
<feature type="domain" description="U3 small nucleolar RNA-associated protein 6 N-terminal" evidence="5">
    <location>
        <begin position="13"/>
        <end position="78"/>
    </location>
</feature>
<evidence type="ECO:0000313" key="8">
    <source>
        <dbReference type="Proteomes" id="UP001307889"/>
    </source>
</evidence>
<keyword evidence="8" id="KW-1185">Reference proteome</keyword>
<evidence type="ECO:0000256" key="4">
    <source>
        <dbReference type="ARBA" id="ARBA00023242"/>
    </source>
</evidence>
<dbReference type="InterPro" id="IPR013949">
    <property type="entry name" value="Utp6"/>
</dbReference>
<dbReference type="PANTHER" id="PTHR23271">
    <property type="entry name" value="HEPATOCELLULAR CARCINOMA-ASSOCIATED ANTIGEN 66"/>
    <property type="match status" value="1"/>
</dbReference>
<accession>A0ABN7B021</accession>
<name>A0ABN7B021_9HEMI</name>
<evidence type="ECO:0000256" key="3">
    <source>
        <dbReference type="ARBA" id="ARBA00022737"/>
    </source>
</evidence>
<keyword evidence="3" id="KW-0677">Repeat</keyword>
<dbReference type="InterPro" id="IPR055347">
    <property type="entry name" value="UTP6_N"/>
</dbReference>
<dbReference type="SUPFAM" id="SSF48452">
    <property type="entry name" value="TPR-like"/>
    <property type="match status" value="1"/>
</dbReference>
<evidence type="ECO:0000259" key="6">
    <source>
        <dbReference type="Pfam" id="PF24892"/>
    </source>
</evidence>
<feature type="domain" description="U3 small nucleolar RNA-associated protein 6 homolog C-terminal" evidence="6">
    <location>
        <begin position="306"/>
        <end position="568"/>
    </location>
</feature>
<dbReference type="Proteomes" id="UP001307889">
    <property type="component" value="Chromosome 8"/>
</dbReference>
<comment type="subcellular location">
    <subcellularLocation>
        <location evidence="1">Nucleus</location>
        <location evidence="1">Nucleolus</location>
    </subcellularLocation>
</comment>
<dbReference type="PANTHER" id="PTHR23271:SF1">
    <property type="entry name" value="U3 SMALL NUCLEOLAR RNA-ASSOCIATED PROTEIN 6 HOMOLOG"/>
    <property type="match status" value="1"/>
</dbReference>
<evidence type="ECO:0000313" key="7">
    <source>
        <dbReference type="EMBL" id="BES97767.1"/>
    </source>
</evidence>
<dbReference type="Gene3D" id="1.25.40.10">
    <property type="entry name" value="Tetratricopeptide repeat domain"/>
    <property type="match status" value="2"/>
</dbReference>
<keyword evidence="4" id="KW-0539">Nucleus</keyword>